<proteinExistence type="predicted"/>
<dbReference type="InterPro" id="IPR036093">
    <property type="entry name" value="NAC_dom_sf"/>
</dbReference>
<keyword evidence="2" id="KW-0238">DNA-binding</keyword>
<dbReference type="GO" id="GO:0005634">
    <property type="term" value="C:nucleus"/>
    <property type="evidence" value="ECO:0007669"/>
    <property type="project" value="TreeGrafter"/>
</dbReference>
<name>A0A3L6QCI3_PANMI</name>
<dbReference type="InterPro" id="IPR044799">
    <property type="entry name" value="SOG1-like"/>
</dbReference>
<dbReference type="Proteomes" id="UP000275267">
    <property type="component" value="Unassembled WGS sequence"/>
</dbReference>
<dbReference type="PANTHER" id="PTHR31079:SF9">
    <property type="entry name" value="SUPPRESSOR OF GAMMA RESPONSE 1"/>
    <property type="match status" value="1"/>
</dbReference>
<keyword evidence="3" id="KW-0804">Transcription</keyword>
<evidence type="ECO:0000256" key="1">
    <source>
        <dbReference type="ARBA" id="ARBA00023015"/>
    </source>
</evidence>
<gene>
    <name evidence="7" type="ORF">C2845_PM12G26770</name>
</gene>
<evidence type="ECO:0000256" key="4">
    <source>
        <dbReference type="ARBA" id="ARBA00023242"/>
    </source>
</evidence>
<dbReference type="PROSITE" id="PS51005">
    <property type="entry name" value="NAC"/>
    <property type="match status" value="1"/>
</dbReference>
<feature type="domain" description="NAC" evidence="6">
    <location>
        <begin position="197"/>
        <end position="355"/>
    </location>
</feature>
<feature type="region of interest" description="Disordered" evidence="5">
    <location>
        <begin position="389"/>
        <end position="448"/>
    </location>
</feature>
<keyword evidence="4" id="KW-0539">Nucleus</keyword>
<dbReference type="PANTHER" id="PTHR31079">
    <property type="entry name" value="NAC DOMAIN-CONTAINING PROTEIN 73"/>
    <property type="match status" value="1"/>
</dbReference>
<dbReference type="Gene3D" id="2.170.150.80">
    <property type="entry name" value="NAC domain"/>
    <property type="match status" value="1"/>
</dbReference>
<dbReference type="GO" id="GO:0003700">
    <property type="term" value="F:DNA-binding transcription factor activity"/>
    <property type="evidence" value="ECO:0007669"/>
    <property type="project" value="InterPro"/>
</dbReference>
<protein>
    <submittedName>
        <fullName evidence="7">NAC domain-containing protein 8-like</fullName>
    </submittedName>
</protein>
<organism evidence="7 8">
    <name type="scientific">Panicum miliaceum</name>
    <name type="common">Proso millet</name>
    <name type="synonym">Broomcorn millet</name>
    <dbReference type="NCBI Taxonomy" id="4540"/>
    <lineage>
        <taxon>Eukaryota</taxon>
        <taxon>Viridiplantae</taxon>
        <taxon>Streptophyta</taxon>
        <taxon>Embryophyta</taxon>
        <taxon>Tracheophyta</taxon>
        <taxon>Spermatophyta</taxon>
        <taxon>Magnoliopsida</taxon>
        <taxon>Liliopsida</taxon>
        <taxon>Poales</taxon>
        <taxon>Poaceae</taxon>
        <taxon>PACMAD clade</taxon>
        <taxon>Panicoideae</taxon>
        <taxon>Panicodae</taxon>
        <taxon>Paniceae</taxon>
        <taxon>Panicinae</taxon>
        <taxon>Panicum</taxon>
        <taxon>Panicum sect. Panicum</taxon>
    </lineage>
</organism>
<keyword evidence="8" id="KW-1185">Reference proteome</keyword>
<reference evidence="8" key="1">
    <citation type="journal article" date="2019" name="Nat. Commun.">
        <title>The genome of broomcorn millet.</title>
        <authorList>
            <person name="Zou C."/>
            <person name="Miki D."/>
            <person name="Li D."/>
            <person name="Tang Q."/>
            <person name="Xiao L."/>
            <person name="Rajput S."/>
            <person name="Deng P."/>
            <person name="Jia W."/>
            <person name="Huang R."/>
            <person name="Zhang M."/>
            <person name="Sun Y."/>
            <person name="Hu J."/>
            <person name="Fu X."/>
            <person name="Schnable P.S."/>
            <person name="Li F."/>
            <person name="Zhang H."/>
            <person name="Feng B."/>
            <person name="Zhu X."/>
            <person name="Liu R."/>
            <person name="Schnable J.C."/>
            <person name="Zhu J.-K."/>
            <person name="Zhang H."/>
        </authorList>
    </citation>
    <scope>NUCLEOTIDE SEQUENCE [LARGE SCALE GENOMIC DNA]</scope>
</reference>
<evidence type="ECO:0000313" key="7">
    <source>
        <dbReference type="EMBL" id="RLM78374.1"/>
    </source>
</evidence>
<feature type="compositionally biased region" description="Basic and acidic residues" evidence="5">
    <location>
        <begin position="419"/>
        <end position="448"/>
    </location>
</feature>
<accession>A0A3L6QCI3</accession>
<comment type="caution">
    <text evidence="7">The sequence shown here is derived from an EMBL/GenBank/DDBJ whole genome shotgun (WGS) entry which is preliminary data.</text>
</comment>
<dbReference type="GO" id="GO:0000976">
    <property type="term" value="F:transcription cis-regulatory region binding"/>
    <property type="evidence" value="ECO:0007669"/>
    <property type="project" value="TreeGrafter"/>
</dbReference>
<dbReference type="EMBL" id="PQIB02000012">
    <property type="protein sequence ID" value="RLM78374.1"/>
    <property type="molecule type" value="Genomic_DNA"/>
</dbReference>
<sequence>MARSAGHALATALDLASRWARSIELREETKKAQALLSFPRSKILARRGMSHAAACAAGTRCLRIELKKIGGVAGRGSSSLAANESEIQRLDMSTLQAQARHTTGSIVLQLPSKKKRKKKQSWRVRSHKSLGVLLHSRMFGLWPSWLIDCKRMASKIKNASGPTHHTTHTWKSNPTKECPKCNHIIDNSDVVDEWPGLPKGVKFDPSDQELLWHLLAKIGKVGVKPHPFIDEFIPTIDSNEGLCCTHPQKLPGVKQDGSVSHFFHRTFKAYTTGTKKRRKINTNELGEVRWNKTGRTKPVVFGGTHLGCKKIMVMYASNVKGGKQEKTNWVMHQYHVGTGEDEKDSEFVVSKLFYQQQPKAGEKISEGMGDHMEPVYAAIDLADCPPLMDLSSLPLEEDNSNQETVQKSEHNFDQANSHCEVRDKEDINHPASEKAEDEDSHPSQDPKWWEGESQFMLNSQQLAECMSICDEFLQSQNSSGNGDEPGKSRPCLAEYAQLPADDLKKDLEECQKLDDSNDTNLELECIPEFRLSQLDCFATTWIEGKI</sequence>
<keyword evidence="1" id="KW-0805">Transcription regulation</keyword>
<dbReference type="InterPro" id="IPR003441">
    <property type="entry name" value="NAC-dom"/>
</dbReference>
<evidence type="ECO:0000256" key="5">
    <source>
        <dbReference type="SAM" id="MobiDB-lite"/>
    </source>
</evidence>
<evidence type="ECO:0000313" key="8">
    <source>
        <dbReference type="Proteomes" id="UP000275267"/>
    </source>
</evidence>
<evidence type="ECO:0000256" key="3">
    <source>
        <dbReference type="ARBA" id="ARBA00023163"/>
    </source>
</evidence>
<dbReference type="SUPFAM" id="SSF101941">
    <property type="entry name" value="NAC domain"/>
    <property type="match status" value="1"/>
</dbReference>
<dbReference type="Pfam" id="PF02365">
    <property type="entry name" value="NAM"/>
    <property type="match status" value="1"/>
</dbReference>
<dbReference type="FunFam" id="2.170.150.80:FF:000009">
    <property type="entry name" value="NAC domain-containing protein 8"/>
    <property type="match status" value="1"/>
</dbReference>
<evidence type="ECO:0000256" key="2">
    <source>
        <dbReference type="ARBA" id="ARBA00023125"/>
    </source>
</evidence>
<dbReference type="AlphaFoldDB" id="A0A3L6QCI3"/>
<evidence type="ECO:0000259" key="6">
    <source>
        <dbReference type="PROSITE" id="PS51005"/>
    </source>
</evidence>
<dbReference type="STRING" id="4540.A0A3L6QCI3"/>
<dbReference type="OrthoDB" id="1882130at2759"/>